<gene>
    <name evidence="4" type="ORF">AB5J54_31415</name>
</gene>
<protein>
    <recommendedName>
        <fullName evidence="5">PatG C-terminal domain-containing protein</fullName>
    </recommendedName>
</protein>
<evidence type="ECO:0000259" key="3">
    <source>
        <dbReference type="Pfam" id="PF18065"/>
    </source>
</evidence>
<dbReference type="EMBL" id="CP163444">
    <property type="protein sequence ID" value="XDQ74762.1"/>
    <property type="molecule type" value="Genomic_DNA"/>
</dbReference>
<feature type="domain" description="PatG C-terminal" evidence="3">
    <location>
        <begin position="213"/>
        <end position="324"/>
    </location>
</feature>
<evidence type="ECO:0008006" key="5">
    <source>
        <dbReference type="Google" id="ProtNLM"/>
    </source>
</evidence>
<dbReference type="InterPro" id="IPR040483">
    <property type="entry name" value="PatG_dom"/>
</dbReference>
<evidence type="ECO:0000313" key="4">
    <source>
        <dbReference type="EMBL" id="XDQ74762.1"/>
    </source>
</evidence>
<dbReference type="Pfam" id="PF18065">
    <property type="entry name" value="PatG_C"/>
    <property type="match status" value="1"/>
</dbReference>
<feature type="domain" description="PatG" evidence="2">
    <location>
        <begin position="74"/>
        <end position="157"/>
    </location>
</feature>
<evidence type="ECO:0000259" key="2">
    <source>
        <dbReference type="Pfam" id="PF18047"/>
    </source>
</evidence>
<feature type="region of interest" description="Disordered" evidence="1">
    <location>
        <begin position="1"/>
        <end position="50"/>
    </location>
</feature>
<evidence type="ECO:0000256" key="1">
    <source>
        <dbReference type="SAM" id="MobiDB-lite"/>
    </source>
</evidence>
<dbReference type="InterPro" id="IPR040636">
    <property type="entry name" value="PatG_C"/>
</dbReference>
<dbReference type="RefSeq" id="WP_369147285.1">
    <property type="nucleotide sequence ID" value="NZ_CP163444.1"/>
</dbReference>
<sequence length="327" mass="34829">MNPEIIDTAPAAGLSTETGAPPTPPDPVLAADDPGPVRDPGPAQADDATVVPSSCGCTAAAAPGDGGEADEGGYVYVLGRVRAVFPNVSIQHEFFQVAGAGGHTDSTDADAMYRVLSAPENRYLARQMCFVLSVQGVDTYILEATDPTGLDELVDALRPVNYGRDLAVVVGALGPVAPPSACQGLSVPVVSVVKTWGFDRKELIRAIDRPQGTSRKEFEKVVGSLLDRLLQLSDNAGTDPVGRVLNYLTVRCQEMYQKTNEKRAEGSVLTSVEAGPSRLSTRSQAVVTVVFSYTDLQTNVVEKYFVRVGLAGYFPFPVTPFQEYFAR</sequence>
<accession>A0AB39T493</accession>
<organism evidence="4">
    <name type="scientific">Streptomyces sp. R44</name>
    <dbReference type="NCBI Taxonomy" id="3238633"/>
    <lineage>
        <taxon>Bacteria</taxon>
        <taxon>Bacillati</taxon>
        <taxon>Actinomycetota</taxon>
        <taxon>Actinomycetes</taxon>
        <taxon>Kitasatosporales</taxon>
        <taxon>Streptomycetaceae</taxon>
        <taxon>Streptomyces</taxon>
    </lineage>
</organism>
<name>A0AB39T493_9ACTN</name>
<reference evidence="4" key="1">
    <citation type="submission" date="2024-07" db="EMBL/GenBank/DDBJ databases">
        <authorList>
            <person name="Yu S.T."/>
        </authorList>
    </citation>
    <scope>NUCLEOTIDE SEQUENCE</scope>
    <source>
        <strain evidence="4">R44</strain>
    </source>
</reference>
<dbReference type="Pfam" id="PF18047">
    <property type="entry name" value="PatG_D"/>
    <property type="match status" value="1"/>
</dbReference>
<dbReference type="AlphaFoldDB" id="A0AB39T493"/>
<proteinExistence type="predicted"/>